<sequence>MIVQIFVHRETGERQMWTNRRLFVLYGVLWTLLILASIPLLLPGSTTFVLNSNVYGSIGLEFALLGNYYMIYAVGNTGIAAVVELLNILCYVGMCMKYHSFMKVRGGTGDAKKLTRGVMRTTMAAFIISSGTWLLIAFFLVVFGNIFATGRSPFTKLEFSVLIRLLNIFNNVLTAWVLVATFSKVRRAVIGFSLASGTGADSVGGSQTKGTKSSKSTKSPVSKIAPRNRF</sequence>
<feature type="region of interest" description="Disordered" evidence="1">
    <location>
        <begin position="199"/>
        <end position="230"/>
    </location>
</feature>
<protein>
    <submittedName>
        <fullName evidence="3">Uncharacterized protein</fullName>
    </submittedName>
</protein>
<dbReference type="AlphaFoldDB" id="A0A2A6B7S3"/>
<name>A0A2A6B7S3_PRIPA</name>
<reference evidence="3" key="2">
    <citation type="submission" date="2022-06" db="UniProtKB">
        <authorList>
            <consortium name="EnsemblMetazoa"/>
        </authorList>
    </citation>
    <scope>IDENTIFICATION</scope>
    <source>
        <strain evidence="3">PS312</strain>
    </source>
</reference>
<keyword evidence="2" id="KW-1133">Transmembrane helix</keyword>
<gene>
    <name evidence="3" type="primary">WBGene00104352</name>
</gene>
<accession>A0A2A6B7S3</accession>
<evidence type="ECO:0000313" key="3">
    <source>
        <dbReference type="EnsemblMetazoa" id="PPA14798.1"/>
    </source>
</evidence>
<accession>A0A8R1UB86</accession>
<keyword evidence="2" id="KW-0472">Membrane</keyword>
<dbReference type="Proteomes" id="UP000005239">
    <property type="component" value="Unassembled WGS sequence"/>
</dbReference>
<organism evidence="3 4">
    <name type="scientific">Pristionchus pacificus</name>
    <name type="common">Parasitic nematode worm</name>
    <dbReference type="NCBI Taxonomy" id="54126"/>
    <lineage>
        <taxon>Eukaryota</taxon>
        <taxon>Metazoa</taxon>
        <taxon>Ecdysozoa</taxon>
        <taxon>Nematoda</taxon>
        <taxon>Chromadorea</taxon>
        <taxon>Rhabditida</taxon>
        <taxon>Rhabditina</taxon>
        <taxon>Diplogasteromorpha</taxon>
        <taxon>Diplogasteroidea</taxon>
        <taxon>Neodiplogasteridae</taxon>
        <taxon>Pristionchus</taxon>
    </lineage>
</organism>
<keyword evidence="2" id="KW-0812">Transmembrane</keyword>
<evidence type="ECO:0000313" key="4">
    <source>
        <dbReference type="Proteomes" id="UP000005239"/>
    </source>
</evidence>
<dbReference type="EnsemblMetazoa" id="PPA14798.1">
    <property type="protein sequence ID" value="PPA14798.1"/>
    <property type="gene ID" value="WBGene00104352"/>
</dbReference>
<feature type="transmembrane region" description="Helical" evidence="2">
    <location>
        <begin position="23"/>
        <end position="42"/>
    </location>
</feature>
<feature type="transmembrane region" description="Helical" evidence="2">
    <location>
        <begin position="159"/>
        <end position="179"/>
    </location>
</feature>
<keyword evidence="4" id="KW-1185">Reference proteome</keyword>
<proteinExistence type="predicted"/>
<evidence type="ECO:0000256" key="1">
    <source>
        <dbReference type="SAM" id="MobiDB-lite"/>
    </source>
</evidence>
<feature type="compositionally biased region" description="Low complexity" evidence="1">
    <location>
        <begin position="203"/>
        <end position="223"/>
    </location>
</feature>
<feature type="transmembrane region" description="Helical" evidence="2">
    <location>
        <begin position="69"/>
        <end position="93"/>
    </location>
</feature>
<feature type="transmembrane region" description="Helical" evidence="2">
    <location>
        <begin position="123"/>
        <end position="147"/>
    </location>
</feature>
<dbReference type="Gene3D" id="1.20.1070.10">
    <property type="entry name" value="Rhodopsin 7-helix transmembrane proteins"/>
    <property type="match status" value="1"/>
</dbReference>
<reference evidence="4" key="1">
    <citation type="journal article" date="2008" name="Nat. Genet.">
        <title>The Pristionchus pacificus genome provides a unique perspective on nematode lifestyle and parasitism.</title>
        <authorList>
            <person name="Dieterich C."/>
            <person name="Clifton S.W."/>
            <person name="Schuster L.N."/>
            <person name="Chinwalla A."/>
            <person name="Delehaunty K."/>
            <person name="Dinkelacker I."/>
            <person name="Fulton L."/>
            <person name="Fulton R."/>
            <person name="Godfrey J."/>
            <person name="Minx P."/>
            <person name="Mitreva M."/>
            <person name="Roeseler W."/>
            <person name="Tian H."/>
            <person name="Witte H."/>
            <person name="Yang S.P."/>
            <person name="Wilson R.K."/>
            <person name="Sommer R.J."/>
        </authorList>
    </citation>
    <scope>NUCLEOTIDE SEQUENCE [LARGE SCALE GENOMIC DNA]</scope>
    <source>
        <strain evidence="4">PS312</strain>
    </source>
</reference>
<evidence type="ECO:0000256" key="2">
    <source>
        <dbReference type="SAM" id="Phobius"/>
    </source>
</evidence>
<dbReference type="SUPFAM" id="SSF81321">
    <property type="entry name" value="Family A G protein-coupled receptor-like"/>
    <property type="match status" value="1"/>
</dbReference>